<dbReference type="InterPro" id="IPR024654">
    <property type="entry name" value="Calcineurin-like_PHP_lpxH"/>
</dbReference>
<dbReference type="SUPFAM" id="SSF56300">
    <property type="entry name" value="Metallo-dependent phosphatases"/>
    <property type="match status" value="1"/>
</dbReference>
<evidence type="ECO:0000256" key="2">
    <source>
        <dbReference type="RuleBase" id="RU362039"/>
    </source>
</evidence>
<comment type="cofactor">
    <cofactor evidence="2">
        <name>a divalent metal cation</name>
        <dbReference type="ChEBI" id="CHEBI:60240"/>
    </cofactor>
</comment>
<dbReference type="GO" id="GO:0046872">
    <property type="term" value="F:metal ion binding"/>
    <property type="evidence" value="ECO:0007669"/>
    <property type="project" value="UniProtKB-KW"/>
</dbReference>
<evidence type="ECO:0000313" key="4">
    <source>
        <dbReference type="EMBL" id="OOE00958.1"/>
    </source>
</evidence>
<dbReference type="InterPro" id="IPR011152">
    <property type="entry name" value="Pesterase_MJ0912"/>
</dbReference>
<feature type="domain" description="Calcineurin-like phosphoesterase" evidence="3">
    <location>
        <begin position="4"/>
        <end position="197"/>
    </location>
</feature>
<comment type="caution">
    <text evidence="4">The sequence shown here is derived from an EMBL/GenBank/DDBJ whole genome shotgun (WGS) entry which is preliminary data.</text>
</comment>
<name>A0A1V3FH65_9BACL</name>
<dbReference type="NCBIfam" id="TIGR00040">
    <property type="entry name" value="yfcE"/>
    <property type="match status" value="1"/>
</dbReference>
<protein>
    <recommendedName>
        <fullName evidence="2">Phosphoesterase</fullName>
        <ecNumber evidence="2">3.1.4.-</ecNumber>
    </recommendedName>
</protein>
<proteinExistence type="inferred from homology"/>
<dbReference type="Pfam" id="PF12850">
    <property type="entry name" value="Metallophos_2"/>
    <property type="match status" value="1"/>
</dbReference>
<dbReference type="Gene3D" id="3.60.21.10">
    <property type="match status" value="1"/>
</dbReference>
<dbReference type="InterPro" id="IPR000979">
    <property type="entry name" value="Phosphodiesterase_MJ0936/Vps29"/>
</dbReference>
<evidence type="ECO:0000259" key="3">
    <source>
        <dbReference type="Pfam" id="PF12850"/>
    </source>
</evidence>
<evidence type="ECO:0000256" key="1">
    <source>
        <dbReference type="ARBA" id="ARBA00008950"/>
    </source>
</evidence>
<keyword evidence="2" id="KW-0479">Metal-binding</keyword>
<organism evidence="4 5">
    <name type="scientific">Anoxybacillus kestanbolensis</name>
    <dbReference type="NCBI Taxonomy" id="227476"/>
    <lineage>
        <taxon>Bacteria</taxon>
        <taxon>Bacillati</taxon>
        <taxon>Bacillota</taxon>
        <taxon>Bacilli</taxon>
        <taxon>Bacillales</taxon>
        <taxon>Anoxybacillaceae</taxon>
        <taxon>Anoxybacillus</taxon>
    </lineage>
</organism>
<reference evidence="5" key="1">
    <citation type="submission" date="2016-11" db="EMBL/GenBank/DDBJ databases">
        <title>Draft genome sequence of Anoxybacillus sp. strain 103 isolated from the Qarvajar hot spring in Nagorno-Karabach.</title>
        <authorList>
            <person name="Hovhannisyan P."/>
            <person name="Panosyan H."/>
            <person name="Birkeland N.-K."/>
        </authorList>
    </citation>
    <scope>NUCLEOTIDE SEQUENCE [LARGE SCALE GENOMIC DNA]</scope>
    <source>
        <strain evidence="5">103</strain>
    </source>
</reference>
<dbReference type="AlphaFoldDB" id="A0A1V3FH65"/>
<dbReference type="EMBL" id="MQAD01000025">
    <property type="protein sequence ID" value="OOE00958.1"/>
    <property type="molecule type" value="Genomic_DNA"/>
</dbReference>
<keyword evidence="5" id="KW-1185">Reference proteome</keyword>
<dbReference type="GO" id="GO:0005737">
    <property type="term" value="C:cytoplasm"/>
    <property type="evidence" value="ECO:0007669"/>
    <property type="project" value="TreeGrafter"/>
</dbReference>
<comment type="similarity">
    <text evidence="1 2">Belongs to the metallophosphoesterase superfamily. YfcE family.</text>
</comment>
<dbReference type="RefSeq" id="WP_035067472.1">
    <property type="nucleotide sequence ID" value="NZ_MQAD01000025.1"/>
</dbReference>
<evidence type="ECO:0000313" key="5">
    <source>
        <dbReference type="Proteomes" id="UP000188458"/>
    </source>
</evidence>
<dbReference type="GO" id="GO:0016791">
    <property type="term" value="F:phosphatase activity"/>
    <property type="evidence" value="ECO:0007669"/>
    <property type="project" value="TreeGrafter"/>
</dbReference>
<sequence>METKLAIITDIHGNSAALRAVLDDIDRNNPVEHIYCLGDLVAIGHETNKVLELLFSRNDISYVMGNHDEAILNIMKGKEPGSVGEEKEHHQWIASQLDKKFIPALSKIPKKLYAEYNGKKLLFVHYHLNEENQFIPIDQQPTIKKLDELYKTSDVDVVCFGHHHILHHFRSKERLYINPGALGCYHKPLAPYAILNIGAEGISVTFKEVAYDNREFLLAYDKLKVPARDFILRVFYGNQHLQFN</sequence>
<dbReference type="PIRSF" id="PIRSF000883">
    <property type="entry name" value="Pesterase_MJ0912"/>
    <property type="match status" value="1"/>
</dbReference>
<dbReference type="CDD" id="cd00838">
    <property type="entry name" value="MPP_superfamily"/>
    <property type="match status" value="1"/>
</dbReference>
<dbReference type="Proteomes" id="UP000188458">
    <property type="component" value="Unassembled WGS sequence"/>
</dbReference>
<gene>
    <name evidence="4" type="ORF">BO219_11995</name>
</gene>
<dbReference type="InterPro" id="IPR029052">
    <property type="entry name" value="Metallo-depent_PP-like"/>
</dbReference>
<dbReference type="InterPro" id="IPR050126">
    <property type="entry name" value="Ap4A_hydrolase"/>
</dbReference>
<dbReference type="PANTHER" id="PTHR42850:SF2">
    <property type="entry name" value="BLL5683 PROTEIN"/>
    <property type="match status" value="1"/>
</dbReference>
<dbReference type="EC" id="3.1.4.-" evidence="2"/>
<accession>A0A1V3FH65</accession>
<dbReference type="PANTHER" id="PTHR42850">
    <property type="entry name" value="METALLOPHOSPHOESTERASE"/>
    <property type="match status" value="1"/>
</dbReference>